<keyword evidence="3 12" id="KW-0808">Transferase</keyword>
<dbReference type="EMBL" id="LBPR01000013">
    <property type="protein sequence ID" value="KKP61426.1"/>
    <property type="molecule type" value="Genomic_DNA"/>
</dbReference>
<keyword evidence="8 13" id="KW-0862">Zinc</keyword>
<dbReference type="Pfam" id="PF13155">
    <property type="entry name" value="Toprim_2"/>
    <property type="match status" value="1"/>
</dbReference>
<dbReference type="AlphaFoldDB" id="A0A0G0BCT8"/>
<feature type="domain" description="Toprim" evidence="15">
    <location>
        <begin position="257"/>
        <end position="338"/>
    </location>
</feature>
<dbReference type="GO" id="GO:1990077">
    <property type="term" value="C:primosome complex"/>
    <property type="evidence" value="ECO:0007669"/>
    <property type="project" value="UniProtKB-KW"/>
</dbReference>
<dbReference type="InterPro" id="IPR036977">
    <property type="entry name" value="DNA_primase_Znf_CHC2"/>
</dbReference>
<evidence type="ECO:0000256" key="10">
    <source>
        <dbReference type="ARBA" id="ARBA00023125"/>
    </source>
</evidence>
<dbReference type="SMART" id="SM00493">
    <property type="entry name" value="TOPRIM"/>
    <property type="match status" value="1"/>
</dbReference>
<dbReference type="Gene3D" id="3.90.580.10">
    <property type="entry name" value="Zinc finger, CHC2-type domain"/>
    <property type="match status" value="1"/>
</dbReference>
<protein>
    <recommendedName>
        <fullName evidence="12 13">DNA primase</fullName>
        <ecNumber evidence="12">2.7.7.101</ecNumber>
    </recommendedName>
</protein>
<dbReference type="InterPro" id="IPR034151">
    <property type="entry name" value="TOPRIM_DnaG_bac"/>
</dbReference>
<proteinExistence type="inferred from homology"/>
<evidence type="ECO:0000256" key="12">
    <source>
        <dbReference type="HAMAP-Rule" id="MF_00974"/>
    </source>
</evidence>
<dbReference type="GO" id="GO:0000428">
    <property type="term" value="C:DNA-directed RNA polymerase complex"/>
    <property type="evidence" value="ECO:0007669"/>
    <property type="project" value="UniProtKB-KW"/>
</dbReference>
<evidence type="ECO:0000256" key="13">
    <source>
        <dbReference type="PIRNR" id="PIRNR002811"/>
    </source>
</evidence>
<dbReference type="InterPro" id="IPR006171">
    <property type="entry name" value="TOPRIM_dom"/>
</dbReference>
<dbReference type="CDD" id="cd03364">
    <property type="entry name" value="TOPRIM_DnaG_primases"/>
    <property type="match status" value="1"/>
</dbReference>
<dbReference type="Gene3D" id="3.90.980.10">
    <property type="entry name" value="DNA primase, catalytic core, N-terminal domain"/>
    <property type="match status" value="1"/>
</dbReference>
<dbReference type="NCBIfam" id="TIGR01391">
    <property type="entry name" value="dnaG"/>
    <property type="match status" value="1"/>
</dbReference>
<comment type="caution">
    <text evidence="12">Lacks conserved residue(s) required for the propagation of feature annotation.</text>
</comment>
<dbReference type="Proteomes" id="UP000034004">
    <property type="component" value="Unassembled WGS sequence"/>
</dbReference>
<keyword evidence="7 14" id="KW-0863">Zinc-finger</keyword>
<evidence type="ECO:0000256" key="7">
    <source>
        <dbReference type="ARBA" id="ARBA00022771"/>
    </source>
</evidence>
<dbReference type="STRING" id="1618484.UR56_C0013G0006"/>
<dbReference type="SUPFAM" id="SSF57783">
    <property type="entry name" value="Zinc beta-ribbon"/>
    <property type="match status" value="1"/>
</dbReference>
<comment type="subunit">
    <text evidence="12">Monomer. Interacts with DnaB.</text>
</comment>
<dbReference type="GO" id="GO:0003678">
    <property type="term" value="F:DNA helicase activity"/>
    <property type="evidence" value="ECO:0007669"/>
    <property type="project" value="InterPro"/>
</dbReference>
<keyword evidence="6 13" id="KW-0479">Metal-binding</keyword>
<comment type="caution">
    <text evidence="16">The sequence shown here is derived from an EMBL/GenBank/DDBJ whole genome shotgun (WGS) entry which is preliminary data.</text>
</comment>
<dbReference type="Pfam" id="PF01807">
    <property type="entry name" value="Zn_ribbon_DnaG"/>
    <property type="match status" value="1"/>
</dbReference>
<comment type="catalytic activity">
    <reaction evidence="12">
        <text>ssDNA + n NTP = ssDNA/pppN(pN)n-1 hybrid + (n-1) diphosphate.</text>
        <dbReference type="EC" id="2.7.7.101"/>
    </reaction>
</comment>
<dbReference type="GO" id="GO:0003899">
    <property type="term" value="F:DNA-directed RNA polymerase activity"/>
    <property type="evidence" value="ECO:0007669"/>
    <property type="project" value="UniProtKB-UniRule"/>
</dbReference>
<dbReference type="GO" id="GO:0006269">
    <property type="term" value="P:DNA replication, synthesis of primer"/>
    <property type="evidence" value="ECO:0007669"/>
    <property type="project" value="UniProtKB-UniRule"/>
</dbReference>
<dbReference type="PIRSF" id="PIRSF002811">
    <property type="entry name" value="DnaG"/>
    <property type="match status" value="1"/>
</dbReference>
<comment type="similarity">
    <text evidence="12 13">Belongs to the DnaG primase family.</text>
</comment>
<evidence type="ECO:0000256" key="6">
    <source>
        <dbReference type="ARBA" id="ARBA00022723"/>
    </source>
</evidence>
<comment type="cofactor">
    <cofactor evidence="13 14">
        <name>Zn(2+)</name>
        <dbReference type="ChEBI" id="CHEBI:29105"/>
    </cofactor>
    <text evidence="13 14">Binds 1 zinc ion per monomer.</text>
</comment>
<dbReference type="GO" id="GO:0005737">
    <property type="term" value="C:cytoplasm"/>
    <property type="evidence" value="ECO:0007669"/>
    <property type="project" value="TreeGrafter"/>
</dbReference>
<evidence type="ECO:0000256" key="1">
    <source>
        <dbReference type="ARBA" id="ARBA00022478"/>
    </source>
</evidence>
<sequence length="589" mass="68984">MENQIEEIKRKIDIVEFIGSFITLKKAGRNFKAVCPFHQEKSPSFVVSPDRGIWHCFGACGEGGDAIKFLMKWENITFIEALKELAKKTGVKLTLNKISFEDKIWQKKERYLGMNQLASEFFHYILNKTNFGKKAGQYLKNRLLNQSIIDKFELGYSPSSWDSLKLFLKKKKYEEEEMLENGLLVKSERGSYYDRFRGRLMFPLKDSRSNVLGFSGRILEGSEKEAKYINTPETPIYHKRECLFGINLALEEIKKQKNVFIVEGELDMITPYQHGYSNFVAVKGTALTNEQLKLLKRYTDKITLMMDADAAGLESIKRGIDEAEKFDFEIRVVVIDFAKDPDEALKKYPDKFKKLIAKPIPIYDFLIETAQKNYPEESAFAKKKIGEEIIPMIEKISNPIVRTFYMKKLASILEVSENTIENLIFQLKRKKKQLSLNKIKYNKPVEDSRELTIDKYVLSVLFQSEDPNNIYRNVFEILKPEYFLHPSYEKISRLFFEEIEKNKKVNINQFGQNLSDELQPVFDEIFLFASTDHNLSNESLDRLIHEIKKYYFKREIKKILREEESLENKKQLVEISQNLKEVEKKLISL</sequence>
<feature type="zinc finger region" description="CHC2-type" evidence="14">
    <location>
        <begin position="35"/>
        <end position="60"/>
    </location>
</feature>
<organism evidence="16 17">
    <name type="scientific">Candidatus Roizmanbacteria bacterium GW2011_GWC2_34_23</name>
    <dbReference type="NCBI Taxonomy" id="1618484"/>
    <lineage>
        <taxon>Bacteria</taxon>
        <taxon>Candidatus Roizmaniibacteriota</taxon>
    </lineage>
</organism>
<evidence type="ECO:0000313" key="17">
    <source>
        <dbReference type="Proteomes" id="UP000034004"/>
    </source>
</evidence>
<comment type="function">
    <text evidence="12 13">RNA polymerase that catalyzes the synthesis of short RNA molecules used as primers for DNA polymerase during DNA replication.</text>
</comment>
<evidence type="ECO:0000256" key="11">
    <source>
        <dbReference type="ARBA" id="ARBA00023163"/>
    </source>
</evidence>
<dbReference type="PROSITE" id="PS50880">
    <property type="entry name" value="TOPRIM"/>
    <property type="match status" value="1"/>
</dbReference>
<dbReference type="SUPFAM" id="SSF48024">
    <property type="entry name" value="N-terminal domain of DnaB helicase"/>
    <property type="match status" value="1"/>
</dbReference>
<dbReference type="PATRIC" id="fig|1618484.3.peg.480"/>
<name>A0A0G0BCT8_9BACT</name>
<dbReference type="InterPro" id="IPR016136">
    <property type="entry name" value="DNA_helicase_N/primase_C"/>
</dbReference>
<dbReference type="FunFam" id="3.90.580.10:FF:000001">
    <property type="entry name" value="DNA primase"/>
    <property type="match status" value="1"/>
</dbReference>
<dbReference type="Gene3D" id="1.10.860.10">
    <property type="entry name" value="DNAb Helicase, Chain A"/>
    <property type="match status" value="1"/>
</dbReference>
<keyword evidence="5 12" id="KW-0235">DNA replication</keyword>
<dbReference type="Gene3D" id="3.40.1360.10">
    <property type="match status" value="1"/>
</dbReference>
<evidence type="ECO:0000256" key="5">
    <source>
        <dbReference type="ARBA" id="ARBA00022705"/>
    </source>
</evidence>
<dbReference type="PANTHER" id="PTHR30313">
    <property type="entry name" value="DNA PRIMASE"/>
    <property type="match status" value="1"/>
</dbReference>
<dbReference type="GO" id="GO:0005524">
    <property type="term" value="F:ATP binding"/>
    <property type="evidence" value="ECO:0007669"/>
    <property type="project" value="InterPro"/>
</dbReference>
<keyword evidence="9" id="KW-0460">Magnesium</keyword>
<dbReference type="InterPro" id="IPR006295">
    <property type="entry name" value="DNA_primase_DnaG"/>
</dbReference>
<reference evidence="16 17" key="1">
    <citation type="journal article" date="2015" name="Nature">
        <title>rRNA introns, odd ribosomes, and small enigmatic genomes across a large radiation of phyla.</title>
        <authorList>
            <person name="Brown C.T."/>
            <person name="Hug L.A."/>
            <person name="Thomas B.C."/>
            <person name="Sharon I."/>
            <person name="Castelle C.J."/>
            <person name="Singh A."/>
            <person name="Wilkins M.J."/>
            <person name="Williams K.H."/>
            <person name="Banfield J.F."/>
        </authorList>
    </citation>
    <scope>NUCLEOTIDE SEQUENCE [LARGE SCALE GENOMIC DNA]</scope>
</reference>
<keyword evidence="10 12" id="KW-0238">DNA-binding</keyword>
<dbReference type="HAMAP" id="MF_00974">
    <property type="entry name" value="DNA_primase_DnaG"/>
    <property type="match status" value="1"/>
</dbReference>
<evidence type="ECO:0000256" key="14">
    <source>
        <dbReference type="PIRSR" id="PIRSR002811-1"/>
    </source>
</evidence>
<dbReference type="InterPro" id="IPR002694">
    <property type="entry name" value="Znf_CHC2"/>
</dbReference>
<evidence type="ECO:0000256" key="2">
    <source>
        <dbReference type="ARBA" id="ARBA00022515"/>
    </source>
</evidence>
<dbReference type="EC" id="2.7.7.101" evidence="12"/>
<evidence type="ECO:0000256" key="9">
    <source>
        <dbReference type="ARBA" id="ARBA00022842"/>
    </source>
</evidence>
<evidence type="ECO:0000256" key="4">
    <source>
        <dbReference type="ARBA" id="ARBA00022695"/>
    </source>
</evidence>
<keyword evidence="4 12" id="KW-0548">Nucleotidyltransferase</keyword>
<dbReference type="Pfam" id="PF08275">
    <property type="entry name" value="DNAG_N"/>
    <property type="match status" value="1"/>
</dbReference>
<dbReference type="SUPFAM" id="SSF56731">
    <property type="entry name" value="DNA primase core"/>
    <property type="match status" value="1"/>
</dbReference>
<dbReference type="InterPro" id="IPR050219">
    <property type="entry name" value="DnaG_primase"/>
</dbReference>
<evidence type="ECO:0000259" key="15">
    <source>
        <dbReference type="PROSITE" id="PS50880"/>
    </source>
</evidence>
<dbReference type="InterPro" id="IPR037068">
    <property type="entry name" value="DNA_primase_core_N_sf"/>
</dbReference>
<evidence type="ECO:0000256" key="3">
    <source>
        <dbReference type="ARBA" id="ARBA00022679"/>
    </source>
</evidence>
<accession>A0A0G0BCT8</accession>
<keyword evidence="2 12" id="KW-0639">Primosome</keyword>
<dbReference type="SMART" id="SM00400">
    <property type="entry name" value="ZnF_CHCC"/>
    <property type="match status" value="1"/>
</dbReference>
<keyword evidence="11 12" id="KW-0804">Transcription</keyword>
<keyword evidence="1 12" id="KW-0240">DNA-directed RNA polymerase</keyword>
<evidence type="ECO:0000313" key="16">
    <source>
        <dbReference type="EMBL" id="KKP61426.1"/>
    </source>
</evidence>
<dbReference type="PANTHER" id="PTHR30313:SF2">
    <property type="entry name" value="DNA PRIMASE"/>
    <property type="match status" value="1"/>
</dbReference>
<dbReference type="GO" id="GO:0008270">
    <property type="term" value="F:zinc ion binding"/>
    <property type="evidence" value="ECO:0007669"/>
    <property type="project" value="UniProtKB-KW"/>
</dbReference>
<dbReference type="InterPro" id="IPR013264">
    <property type="entry name" value="DNAG_N"/>
</dbReference>
<gene>
    <name evidence="12" type="primary">dnaG</name>
    <name evidence="16" type="ORF">UR56_C0013G0006</name>
</gene>
<dbReference type="InterPro" id="IPR030846">
    <property type="entry name" value="DnaG_bac"/>
</dbReference>
<dbReference type="Pfam" id="PF10410">
    <property type="entry name" value="DnaB_bind"/>
    <property type="match status" value="1"/>
</dbReference>
<evidence type="ECO:0000256" key="8">
    <source>
        <dbReference type="ARBA" id="ARBA00022833"/>
    </source>
</evidence>
<dbReference type="GO" id="GO:0003677">
    <property type="term" value="F:DNA binding"/>
    <property type="evidence" value="ECO:0007669"/>
    <property type="project" value="UniProtKB-KW"/>
</dbReference>
<dbReference type="InterPro" id="IPR036185">
    <property type="entry name" value="DNA_heli_DnaB-like_N_sf"/>
</dbReference>
<dbReference type="InterPro" id="IPR019475">
    <property type="entry name" value="DNA_primase_DnaB-bd"/>
</dbReference>
<dbReference type="FunFam" id="3.90.980.10:FF:000001">
    <property type="entry name" value="DNA primase"/>
    <property type="match status" value="1"/>
</dbReference>